<dbReference type="PANTHER" id="PTHR30055:SF148">
    <property type="entry name" value="TETR-FAMILY TRANSCRIPTIONAL REGULATOR"/>
    <property type="match status" value="1"/>
</dbReference>
<accession>A0A7K0BN16</accession>
<dbReference type="Pfam" id="PF16859">
    <property type="entry name" value="TetR_C_11"/>
    <property type="match status" value="1"/>
</dbReference>
<dbReference type="Gene3D" id="1.10.357.10">
    <property type="entry name" value="Tetracycline Repressor, domain 2"/>
    <property type="match status" value="1"/>
</dbReference>
<evidence type="ECO:0000259" key="5">
    <source>
        <dbReference type="PROSITE" id="PS50977"/>
    </source>
</evidence>
<comment type="caution">
    <text evidence="6">The sequence shown here is derived from an EMBL/GenBank/DDBJ whole genome shotgun (WGS) entry which is preliminary data.</text>
</comment>
<keyword evidence="7" id="KW-1185">Reference proteome</keyword>
<dbReference type="PROSITE" id="PS01081">
    <property type="entry name" value="HTH_TETR_1"/>
    <property type="match status" value="1"/>
</dbReference>
<evidence type="ECO:0000256" key="1">
    <source>
        <dbReference type="ARBA" id="ARBA00023015"/>
    </source>
</evidence>
<dbReference type="InterPro" id="IPR036271">
    <property type="entry name" value="Tet_transcr_reg_TetR-rel_C_sf"/>
</dbReference>
<dbReference type="InterPro" id="IPR023772">
    <property type="entry name" value="DNA-bd_HTH_TetR-type_CS"/>
</dbReference>
<evidence type="ECO:0000313" key="6">
    <source>
        <dbReference type="EMBL" id="MQY02565.1"/>
    </source>
</evidence>
<dbReference type="InterPro" id="IPR011075">
    <property type="entry name" value="TetR_C"/>
</dbReference>
<protein>
    <recommendedName>
        <fullName evidence="5">HTH tetR-type domain-containing protein</fullName>
    </recommendedName>
</protein>
<gene>
    <name evidence="6" type="ORF">ACRB68_05960</name>
</gene>
<dbReference type="InterPro" id="IPR009057">
    <property type="entry name" value="Homeodomain-like_sf"/>
</dbReference>
<organism evidence="6 7">
    <name type="scientific">Actinomadura macrotermitis</name>
    <dbReference type="NCBI Taxonomy" id="2585200"/>
    <lineage>
        <taxon>Bacteria</taxon>
        <taxon>Bacillati</taxon>
        <taxon>Actinomycetota</taxon>
        <taxon>Actinomycetes</taxon>
        <taxon>Streptosporangiales</taxon>
        <taxon>Thermomonosporaceae</taxon>
        <taxon>Actinomadura</taxon>
    </lineage>
</organism>
<dbReference type="Pfam" id="PF00440">
    <property type="entry name" value="TetR_N"/>
    <property type="match status" value="1"/>
</dbReference>
<dbReference type="InterPro" id="IPR050109">
    <property type="entry name" value="HTH-type_TetR-like_transc_reg"/>
</dbReference>
<dbReference type="SUPFAM" id="SSF46689">
    <property type="entry name" value="Homeodomain-like"/>
    <property type="match status" value="1"/>
</dbReference>
<dbReference type="RefSeq" id="WP_153530715.1">
    <property type="nucleotide sequence ID" value="NZ_WEGH01000001.1"/>
</dbReference>
<dbReference type="OrthoDB" id="9796019at2"/>
<dbReference type="PANTHER" id="PTHR30055">
    <property type="entry name" value="HTH-TYPE TRANSCRIPTIONAL REGULATOR RUTR"/>
    <property type="match status" value="1"/>
</dbReference>
<sequence>MTDSMTTRPPGRPRSERAEKAIVDATLELLAEETGVAGVSIEAVATRAGVGKTTIYRRWPNKEALIVGALATAKAPVPPPVGASAREDLLMVARALAAGRRGPHGRCFHSLLGSAEKYPELFARYRQDVIEPRREMMRAALRLGIERGELRPDLDLDVTLAMLIGAFGMPASQEALPPDYPERVVDALLRGIAL</sequence>
<name>A0A7K0BN16_9ACTN</name>
<dbReference type="GO" id="GO:0003700">
    <property type="term" value="F:DNA-binding transcription factor activity"/>
    <property type="evidence" value="ECO:0007669"/>
    <property type="project" value="TreeGrafter"/>
</dbReference>
<dbReference type="EMBL" id="WEGH01000001">
    <property type="protein sequence ID" value="MQY02565.1"/>
    <property type="molecule type" value="Genomic_DNA"/>
</dbReference>
<evidence type="ECO:0000256" key="3">
    <source>
        <dbReference type="ARBA" id="ARBA00023163"/>
    </source>
</evidence>
<dbReference type="SUPFAM" id="SSF48498">
    <property type="entry name" value="Tetracyclin repressor-like, C-terminal domain"/>
    <property type="match status" value="1"/>
</dbReference>
<feature type="DNA-binding region" description="H-T-H motif" evidence="4">
    <location>
        <begin position="40"/>
        <end position="59"/>
    </location>
</feature>
<evidence type="ECO:0000313" key="7">
    <source>
        <dbReference type="Proteomes" id="UP000487268"/>
    </source>
</evidence>
<reference evidence="6 7" key="1">
    <citation type="submission" date="2019-10" db="EMBL/GenBank/DDBJ databases">
        <title>Actinomadura rubteroloni sp. nov. and Actinomadura macrotermitis sp. nov., isolated from the gut of fungus growing-termite Macrotermes natalensis.</title>
        <authorList>
            <person name="Benndorf R."/>
            <person name="Martin K."/>
            <person name="Kuefner M."/>
            <person name="De Beer W."/>
            <person name="Kaster A.-K."/>
            <person name="Vollmers J."/>
            <person name="Poulsen M."/>
            <person name="Beemelmanns C."/>
        </authorList>
    </citation>
    <scope>NUCLEOTIDE SEQUENCE [LARGE SCALE GENOMIC DNA]</scope>
    <source>
        <strain evidence="6 7">RB68</strain>
    </source>
</reference>
<dbReference type="GO" id="GO:0000976">
    <property type="term" value="F:transcription cis-regulatory region binding"/>
    <property type="evidence" value="ECO:0007669"/>
    <property type="project" value="TreeGrafter"/>
</dbReference>
<keyword evidence="3" id="KW-0804">Transcription</keyword>
<dbReference type="Gene3D" id="1.10.10.60">
    <property type="entry name" value="Homeodomain-like"/>
    <property type="match status" value="1"/>
</dbReference>
<keyword evidence="2 4" id="KW-0238">DNA-binding</keyword>
<proteinExistence type="predicted"/>
<feature type="domain" description="HTH tetR-type" evidence="5">
    <location>
        <begin position="16"/>
        <end position="77"/>
    </location>
</feature>
<evidence type="ECO:0000256" key="2">
    <source>
        <dbReference type="ARBA" id="ARBA00023125"/>
    </source>
</evidence>
<keyword evidence="1" id="KW-0805">Transcription regulation</keyword>
<dbReference type="PROSITE" id="PS50977">
    <property type="entry name" value="HTH_TETR_2"/>
    <property type="match status" value="1"/>
</dbReference>
<evidence type="ECO:0000256" key="4">
    <source>
        <dbReference type="PROSITE-ProRule" id="PRU00335"/>
    </source>
</evidence>
<dbReference type="AlphaFoldDB" id="A0A7K0BN16"/>
<dbReference type="InterPro" id="IPR001647">
    <property type="entry name" value="HTH_TetR"/>
</dbReference>
<dbReference type="Proteomes" id="UP000487268">
    <property type="component" value="Unassembled WGS sequence"/>
</dbReference>